<evidence type="ECO:0000256" key="1">
    <source>
        <dbReference type="SAM" id="SignalP"/>
    </source>
</evidence>
<feature type="signal peptide" evidence="1">
    <location>
        <begin position="1"/>
        <end position="16"/>
    </location>
</feature>
<dbReference type="EMBL" id="KN838560">
    <property type="protein sequence ID" value="KIK05385.1"/>
    <property type="molecule type" value="Genomic_DNA"/>
</dbReference>
<name>A0A0C9WZX4_9AGAR</name>
<sequence length="184" mass="19893">MAGLAARRQIPALVFAFTTLPASSLLAVNAQTSRFKLQCLKAPILSSVLVPTPVFESTTNLTLETGLLGGIVRRHSFASSRPQKSIDSTGNLSRRGLGRPLTPLNFFSKVIACSLAVPPVLSPFLLSRKLPPRHRDLVSRHFAHSLNERIKFSYSDVRSALARFHNSPSPIIAHSGGSILLSST</sequence>
<reference evidence="3" key="2">
    <citation type="submission" date="2015-01" db="EMBL/GenBank/DDBJ databases">
        <title>Evolutionary Origins and Diversification of the Mycorrhizal Mutualists.</title>
        <authorList>
            <consortium name="DOE Joint Genome Institute"/>
            <consortium name="Mycorrhizal Genomics Consortium"/>
            <person name="Kohler A."/>
            <person name="Kuo A."/>
            <person name="Nagy L.G."/>
            <person name="Floudas D."/>
            <person name="Copeland A."/>
            <person name="Barry K.W."/>
            <person name="Cichocki N."/>
            <person name="Veneault-Fourrey C."/>
            <person name="LaButti K."/>
            <person name="Lindquist E.A."/>
            <person name="Lipzen A."/>
            <person name="Lundell T."/>
            <person name="Morin E."/>
            <person name="Murat C."/>
            <person name="Riley R."/>
            <person name="Ohm R."/>
            <person name="Sun H."/>
            <person name="Tunlid A."/>
            <person name="Henrissat B."/>
            <person name="Grigoriev I.V."/>
            <person name="Hibbett D.S."/>
            <person name="Martin F."/>
        </authorList>
    </citation>
    <scope>NUCLEOTIDE SEQUENCE [LARGE SCALE GENOMIC DNA]</scope>
    <source>
        <strain evidence="3">LaAM-08-1</strain>
    </source>
</reference>
<reference evidence="2 3" key="1">
    <citation type="submission" date="2014-04" db="EMBL/GenBank/DDBJ databases">
        <authorList>
            <consortium name="DOE Joint Genome Institute"/>
            <person name="Kuo A."/>
            <person name="Kohler A."/>
            <person name="Nagy L.G."/>
            <person name="Floudas D."/>
            <person name="Copeland A."/>
            <person name="Barry K.W."/>
            <person name="Cichocki N."/>
            <person name="Veneault-Fourrey C."/>
            <person name="LaButti K."/>
            <person name="Lindquist E.A."/>
            <person name="Lipzen A."/>
            <person name="Lundell T."/>
            <person name="Morin E."/>
            <person name="Murat C."/>
            <person name="Sun H."/>
            <person name="Tunlid A."/>
            <person name="Henrissat B."/>
            <person name="Grigoriev I.V."/>
            <person name="Hibbett D.S."/>
            <person name="Martin F."/>
            <person name="Nordberg H.P."/>
            <person name="Cantor M.N."/>
            <person name="Hua S.X."/>
        </authorList>
    </citation>
    <scope>NUCLEOTIDE SEQUENCE [LARGE SCALE GENOMIC DNA]</scope>
    <source>
        <strain evidence="2 3">LaAM-08-1</strain>
    </source>
</reference>
<keyword evidence="1" id="KW-0732">Signal</keyword>
<evidence type="ECO:0000313" key="3">
    <source>
        <dbReference type="Proteomes" id="UP000054477"/>
    </source>
</evidence>
<feature type="chain" id="PRO_5002205553" evidence="1">
    <location>
        <begin position="17"/>
        <end position="184"/>
    </location>
</feature>
<organism evidence="2 3">
    <name type="scientific">Laccaria amethystina LaAM-08-1</name>
    <dbReference type="NCBI Taxonomy" id="1095629"/>
    <lineage>
        <taxon>Eukaryota</taxon>
        <taxon>Fungi</taxon>
        <taxon>Dikarya</taxon>
        <taxon>Basidiomycota</taxon>
        <taxon>Agaricomycotina</taxon>
        <taxon>Agaricomycetes</taxon>
        <taxon>Agaricomycetidae</taxon>
        <taxon>Agaricales</taxon>
        <taxon>Agaricineae</taxon>
        <taxon>Hydnangiaceae</taxon>
        <taxon>Laccaria</taxon>
    </lineage>
</organism>
<evidence type="ECO:0000313" key="2">
    <source>
        <dbReference type="EMBL" id="KIK05385.1"/>
    </source>
</evidence>
<protein>
    <submittedName>
        <fullName evidence="2">Uncharacterized protein</fullName>
    </submittedName>
</protein>
<gene>
    <name evidence="2" type="ORF">K443DRAFT_3874</name>
</gene>
<keyword evidence="3" id="KW-1185">Reference proteome</keyword>
<dbReference type="AlphaFoldDB" id="A0A0C9WZX4"/>
<proteinExistence type="predicted"/>
<accession>A0A0C9WZX4</accession>
<dbReference type="Proteomes" id="UP000054477">
    <property type="component" value="Unassembled WGS sequence"/>
</dbReference>
<dbReference type="HOGENOM" id="CLU_1468392_0_0_1"/>